<evidence type="ECO:0000313" key="1">
    <source>
        <dbReference type="EMBL" id="PQP95080.1"/>
    </source>
</evidence>
<keyword evidence="2" id="KW-1185">Reference proteome</keyword>
<comment type="caution">
    <text evidence="1">The sequence shown here is derived from an EMBL/GenBank/DDBJ whole genome shotgun (WGS) entry which is preliminary data.</text>
</comment>
<name>A0A314XU43_PRUYE</name>
<dbReference type="AlphaFoldDB" id="A0A314XU43"/>
<evidence type="ECO:0000313" key="2">
    <source>
        <dbReference type="Proteomes" id="UP000250321"/>
    </source>
</evidence>
<proteinExistence type="predicted"/>
<reference evidence="1 2" key="1">
    <citation type="submission" date="2018-02" db="EMBL/GenBank/DDBJ databases">
        <title>Draft genome of wild Prunus yedoensis var. nudiflora.</title>
        <authorList>
            <person name="Baek S."/>
            <person name="Kim J.-H."/>
            <person name="Choi K."/>
            <person name="Kim G.-B."/>
            <person name="Cho A."/>
            <person name="Jang H."/>
            <person name="Shin C.-H."/>
            <person name="Yu H.-J."/>
            <person name="Mun J.-H."/>
        </authorList>
    </citation>
    <scope>NUCLEOTIDE SEQUENCE [LARGE SCALE GENOMIC DNA]</scope>
    <source>
        <strain evidence="2">cv. Jeju island</strain>
        <tissue evidence="1">Leaf</tissue>
    </source>
</reference>
<gene>
    <name evidence="1" type="ORF">Pyn_05924</name>
</gene>
<sequence>MDHLSMMHIGGLLPQLHSLQIPLHGSSLLWFLDGSSDGCNDDKLIWLGGYLVHPIFIGTSDEFDHATTVSWVVFYPRFL</sequence>
<dbReference type="EMBL" id="PJQY01002277">
    <property type="protein sequence ID" value="PQP95080.1"/>
    <property type="molecule type" value="Genomic_DNA"/>
</dbReference>
<organism evidence="1 2">
    <name type="scientific">Prunus yedoensis var. nudiflora</name>
    <dbReference type="NCBI Taxonomy" id="2094558"/>
    <lineage>
        <taxon>Eukaryota</taxon>
        <taxon>Viridiplantae</taxon>
        <taxon>Streptophyta</taxon>
        <taxon>Embryophyta</taxon>
        <taxon>Tracheophyta</taxon>
        <taxon>Spermatophyta</taxon>
        <taxon>Magnoliopsida</taxon>
        <taxon>eudicotyledons</taxon>
        <taxon>Gunneridae</taxon>
        <taxon>Pentapetalae</taxon>
        <taxon>rosids</taxon>
        <taxon>fabids</taxon>
        <taxon>Rosales</taxon>
        <taxon>Rosaceae</taxon>
        <taxon>Amygdaloideae</taxon>
        <taxon>Amygdaleae</taxon>
        <taxon>Prunus</taxon>
    </lineage>
</organism>
<accession>A0A314XU43</accession>
<dbReference type="Proteomes" id="UP000250321">
    <property type="component" value="Unassembled WGS sequence"/>
</dbReference>
<protein>
    <submittedName>
        <fullName evidence="1">Uncharacterized protein</fullName>
    </submittedName>
</protein>